<dbReference type="InterPro" id="IPR057369">
    <property type="entry name" value="VG15"/>
</dbReference>
<comment type="caution">
    <text evidence="1">The sequence shown here is derived from an EMBL/GenBank/DDBJ whole genome shotgun (WGS) entry which is preliminary data.</text>
</comment>
<dbReference type="EMBL" id="JARAYU010000018">
    <property type="protein sequence ID" value="MDX3705305.1"/>
    <property type="molecule type" value="Genomic_DNA"/>
</dbReference>
<dbReference type="Pfam" id="PF25310">
    <property type="entry name" value="VG15"/>
    <property type="match status" value="1"/>
</dbReference>
<keyword evidence="2" id="KW-1185">Reference proteome</keyword>
<organism evidence="1 2">
    <name type="scientific">Streptomyces europaeiscabiei</name>
    <dbReference type="NCBI Taxonomy" id="146819"/>
    <lineage>
        <taxon>Bacteria</taxon>
        <taxon>Bacillati</taxon>
        <taxon>Actinomycetota</taxon>
        <taxon>Actinomycetes</taxon>
        <taxon>Kitasatosporales</taxon>
        <taxon>Streptomycetaceae</taxon>
        <taxon>Streptomyces</taxon>
    </lineage>
</organism>
<sequence length="239" mass="26291">MPSPQAEALTRQFQQQVLNVAELIARRLRVTAMRADVTDIDSWWDQVSPQIQQEILTGQSALARLARGYLVAHARLEGVAIAAAVVEPNPQQVATSLRVSGPVAFKTQMAISGSEAQATRVMATQLQGAATRLVLEGDRETTMRTFAERDEIEGWRRVGGGSSCPFCLMLIGRGAVYSKESARFQSHDRCSCKPELLYRREGEPPEVRKLQQQWSEATAGHTGAAALNAWRQFVQGDAK</sequence>
<name>A0ABU4NUR6_9ACTN</name>
<protein>
    <recommendedName>
        <fullName evidence="3">Phage protein</fullName>
    </recommendedName>
</protein>
<proteinExistence type="predicted"/>
<gene>
    <name evidence="1" type="ORF">PV662_37290</name>
</gene>
<reference evidence="1 2" key="1">
    <citation type="journal article" date="2023" name="Microb. Genom.">
        <title>Mesoterricola silvestris gen. nov., sp. nov., Mesoterricola sediminis sp. nov., Geothrix oryzae sp. nov., Geothrix edaphica sp. nov., Geothrix rubra sp. nov., and Geothrix limicola sp. nov., six novel members of Acidobacteriota isolated from soils.</title>
        <authorList>
            <person name="Weisberg A.J."/>
            <person name="Pearce E."/>
            <person name="Kramer C.G."/>
            <person name="Chang J.H."/>
            <person name="Clarke C.R."/>
        </authorList>
    </citation>
    <scope>NUCLEOTIDE SEQUENCE [LARGE SCALE GENOMIC DNA]</scope>
    <source>
        <strain evidence="1 2">ID09-01A</strain>
    </source>
</reference>
<evidence type="ECO:0000313" key="2">
    <source>
        <dbReference type="Proteomes" id="UP001271274"/>
    </source>
</evidence>
<evidence type="ECO:0008006" key="3">
    <source>
        <dbReference type="Google" id="ProtNLM"/>
    </source>
</evidence>
<dbReference type="Proteomes" id="UP001271274">
    <property type="component" value="Unassembled WGS sequence"/>
</dbReference>
<dbReference type="RefSeq" id="WP_319063397.1">
    <property type="nucleotide sequence ID" value="NZ_JARAYT010000010.1"/>
</dbReference>
<accession>A0ABU4NUR6</accession>
<evidence type="ECO:0000313" key="1">
    <source>
        <dbReference type="EMBL" id="MDX3705305.1"/>
    </source>
</evidence>